<evidence type="ECO:0000256" key="1">
    <source>
        <dbReference type="PROSITE-ProRule" id="PRU00339"/>
    </source>
</evidence>
<dbReference type="EMBL" id="GG662564">
    <property type="protein sequence ID" value="EAS01626.3"/>
    <property type="molecule type" value="Genomic_DNA"/>
</dbReference>
<evidence type="ECO:0000256" key="2">
    <source>
        <dbReference type="SAM" id="MobiDB-lite"/>
    </source>
</evidence>
<sequence length="559" mass="65898">MDLQSSEMSQSHKQAQLDVEDRIQGLKNTLALKKFFRFNFRNDENQELNQLAIPQLNKLNTESSQSSINSQQVQRVFADTNILLERKLIDITKIYDIINTGFVFEVIVLRKDEKQRALIVSLNKFHSICDQCNLQQMSEQDFQNYREKQQQLIELQYVYLYKIQAIIKESDLIDYFSIFSNDFNYDKINEGDELYAVITKNWLSNVSQQEQLSTLNSDQRYQLLELSCKNEVLQNSKFLSIQNILDPRTYDPSDDLFIRLGSKPDNNIKATQDDMLYLEKYSVFPYDLQIRRSTTLKNIEIKFLIYHPSQNEKRVVNIFININRIRELQNIRWAKQSLDEATRLIKENKHPQALQYLSTAQDFDPYMPQIYVTRGCALANLGKYKEGIIELKKGLQLDPDDEITKKYLERVLKKYEEEQRFLYTKQAKQLSFDKQKLEMKNNAALNFNGQDNTYKFVAETELENKEQSSLFQNQNELTFLTSQNSSELTNKLTSSQMVQLMAFNSKKLQEQNHKKEGKSHQDQRSSSSSSSDRKKKKKKDKKIKKEKKEKKDKKKKSKS</sequence>
<dbReference type="InterPro" id="IPR011990">
    <property type="entry name" value="TPR-like_helical_dom_sf"/>
</dbReference>
<keyword evidence="4" id="KW-1185">Reference proteome</keyword>
<feature type="region of interest" description="Disordered" evidence="2">
    <location>
        <begin position="508"/>
        <end position="559"/>
    </location>
</feature>
<dbReference type="PROSITE" id="PS50005">
    <property type="entry name" value="TPR"/>
    <property type="match status" value="1"/>
</dbReference>
<reference evidence="4" key="1">
    <citation type="journal article" date="2006" name="PLoS Biol.">
        <title>Macronuclear genome sequence of the ciliate Tetrahymena thermophila, a model eukaryote.</title>
        <authorList>
            <person name="Eisen J.A."/>
            <person name="Coyne R.S."/>
            <person name="Wu M."/>
            <person name="Wu D."/>
            <person name="Thiagarajan M."/>
            <person name="Wortman J.R."/>
            <person name="Badger J.H."/>
            <person name="Ren Q."/>
            <person name="Amedeo P."/>
            <person name="Jones K.M."/>
            <person name="Tallon L.J."/>
            <person name="Delcher A.L."/>
            <person name="Salzberg S.L."/>
            <person name="Silva J.C."/>
            <person name="Haas B.J."/>
            <person name="Majoros W.H."/>
            <person name="Farzad M."/>
            <person name="Carlton J.M."/>
            <person name="Smith R.K. Jr."/>
            <person name="Garg J."/>
            <person name="Pearlman R.E."/>
            <person name="Karrer K.M."/>
            <person name="Sun L."/>
            <person name="Manning G."/>
            <person name="Elde N.C."/>
            <person name="Turkewitz A.P."/>
            <person name="Asai D.J."/>
            <person name="Wilkes D.E."/>
            <person name="Wang Y."/>
            <person name="Cai H."/>
            <person name="Collins K."/>
            <person name="Stewart B.A."/>
            <person name="Lee S.R."/>
            <person name="Wilamowska K."/>
            <person name="Weinberg Z."/>
            <person name="Ruzzo W.L."/>
            <person name="Wloga D."/>
            <person name="Gaertig J."/>
            <person name="Frankel J."/>
            <person name="Tsao C.-C."/>
            <person name="Gorovsky M.A."/>
            <person name="Keeling P.J."/>
            <person name="Waller R.F."/>
            <person name="Patron N.J."/>
            <person name="Cherry J.M."/>
            <person name="Stover N.A."/>
            <person name="Krieger C.J."/>
            <person name="del Toro C."/>
            <person name="Ryder H.F."/>
            <person name="Williamson S.C."/>
            <person name="Barbeau R.A."/>
            <person name="Hamilton E.P."/>
            <person name="Orias E."/>
        </authorList>
    </citation>
    <scope>NUCLEOTIDE SEQUENCE [LARGE SCALE GENOMIC DNA]</scope>
    <source>
        <strain evidence="4">SB210</strain>
    </source>
</reference>
<dbReference type="InterPro" id="IPR019734">
    <property type="entry name" value="TPR_rpt"/>
</dbReference>
<proteinExistence type="predicted"/>
<feature type="compositionally biased region" description="Basic and acidic residues" evidence="2">
    <location>
        <begin position="508"/>
        <end position="523"/>
    </location>
</feature>
<keyword evidence="1" id="KW-0802">TPR repeat</keyword>
<dbReference type="GeneID" id="7839796"/>
<dbReference type="eggNOG" id="ENOG502R30D">
    <property type="taxonomic scope" value="Eukaryota"/>
</dbReference>
<dbReference type="KEGG" id="tet:TTHERM_00933150"/>
<name>I7MLB7_TETTS</name>
<dbReference type="Gene3D" id="1.25.40.10">
    <property type="entry name" value="Tetratricopeptide repeat domain"/>
    <property type="match status" value="1"/>
</dbReference>
<dbReference type="AlphaFoldDB" id="I7MLB7"/>
<dbReference type="Proteomes" id="UP000009168">
    <property type="component" value="Unassembled WGS sequence"/>
</dbReference>
<evidence type="ECO:0000313" key="3">
    <source>
        <dbReference type="EMBL" id="EAS01626.3"/>
    </source>
</evidence>
<dbReference type="SUPFAM" id="SSF48452">
    <property type="entry name" value="TPR-like"/>
    <property type="match status" value="1"/>
</dbReference>
<dbReference type="OrthoDB" id="307910at2759"/>
<organism evidence="3 4">
    <name type="scientific">Tetrahymena thermophila (strain SB210)</name>
    <dbReference type="NCBI Taxonomy" id="312017"/>
    <lineage>
        <taxon>Eukaryota</taxon>
        <taxon>Sar</taxon>
        <taxon>Alveolata</taxon>
        <taxon>Ciliophora</taxon>
        <taxon>Intramacronucleata</taxon>
        <taxon>Oligohymenophorea</taxon>
        <taxon>Hymenostomatida</taxon>
        <taxon>Tetrahymenina</taxon>
        <taxon>Tetrahymenidae</taxon>
        <taxon>Tetrahymena</taxon>
    </lineage>
</organism>
<dbReference type="InParanoid" id="I7MLB7"/>
<dbReference type="RefSeq" id="XP_001021871.3">
    <property type="nucleotide sequence ID" value="XM_001021871.3"/>
</dbReference>
<feature type="compositionally biased region" description="Basic residues" evidence="2">
    <location>
        <begin position="533"/>
        <end position="559"/>
    </location>
</feature>
<dbReference type="STRING" id="312017.I7MLB7"/>
<evidence type="ECO:0000313" key="4">
    <source>
        <dbReference type="Proteomes" id="UP000009168"/>
    </source>
</evidence>
<protein>
    <submittedName>
        <fullName evidence="3">Tetratricopeptide repeat protein</fullName>
    </submittedName>
</protein>
<gene>
    <name evidence="3" type="ORF">TTHERM_00933150</name>
</gene>
<feature type="repeat" description="TPR" evidence="1">
    <location>
        <begin position="368"/>
        <end position="401"/>
    </location>
</feature>
<accession>I7MLB7</accession>